<evidence type="ECO:0000313" key="3">
    <source>
        <dbReference type="Proteomes" id="UP000237347"/>
    </source>
</evidence>
<keyword evidence="3" id="KW-1185">Reference proteome</keyword>
<organism evidence="2 3">
    <name type="scientific">Quercus suber</name>
    <name type="common">Cork oak</name>
    <dbReference type="NCBI Taxonomy" id="58331"/>
    <lineage>
        <taxon>Eukaryota</taxon>
        <taxon>Viridiplantae</taxon>
        <taxon>Streptophyta</taxon>
        <taxon>Embryophyta</taxon>
        <taxon>Tracheophyta</taxon>
        <taxon>Spermatophyta</taxon>
        <taxon>Magnoliopsida</taxon>
        <taxon>eudicotyledons</taxon>
        <taxon>Gunneridae</taxon>
        <taxon>Pentapetalae</taxon>
        <taxon>rosids</taxon>
        <taxon>fabids</taxon>
        <taxon>Fagales</taxon>
        <taxon>Fagaceae</taxon>
        <taxon>Quercus</taxon>
    </lineage>
</organism>
<accession>A0AAW0KIL0</accession>
<comment type="caution">
    <text evidence="2">The sequence shown here is derived from an EMBL/GenBank/DDBJ whole genome shotgun (WGS) entry which is preliminary data.</text>
</comment>
<dbReference type="AlphaFoldDB" id="A0AAW0KIL0"/>
<name>A0AAW0KIL0_QUESU</name>
<sequence length="128" mass="14667">MTKCSCLALKLASWSGIYRSSVRKRGTDDVIFIQLQVSNNQILQVGGLELGGLSIQLHLKINFSKLEWNCGSYLSQNSIDWDWNLADTRQQEAEQEAELAEAFERLKLERPEWMPRSPPHDQQSTTSR</sequence>
<evidence type="ECO:0000313" key="2">
    <source>
        <dbReference type="EMBL" id="KAK7839315.1"/>
    </source>
</evidence>
<dbReference type="Proteomes" id="UP000237347">
    <property type="component" value="Unassembled WGS sequence"/>
</dbReference>
<proteinExistence type="predicted"/>
<dbReference type="EMBL" id="PKMF04000286">
    <property type="protein sequence ID" value="KAK7839315.1"/>
    <property type="molecule type" value="Genomic_DNA"/>
</dbReference>
<evidence type="ECO:0000256" key="1">
    <source>
        <dbReference type="SAM" id="MobiDB-lite"/>
    </source>
</evidence>
<feature type="region of interest" description="Disordered" evidence="1">
    <location>
        <begin position="108"/>
        <end position="128"/>
    </location>
</feature>
<gene>
    <name evidence="2" type="ORF">CFP56_018120</name>
</gene>
<protein>
    <submittedName>
        <fullName evidence="2">Uncharacterized protein</fullName>
    </submittedName>
</protein>
<reference evidence="2 3" key="1">
    <citation type="journal article" date="2018" name="Sci. Data">
        <title>The draft genome sequence of cork oak.</title>
        <authorList>
            <person name="Ramos A.M."/>
            <person name="Usie A."/>
            <person name="Barbosa P."/>
            <person name="Barros P.M."/>
            <person name="Capote T."/>
            <person name="Chaves I."/>
            <person name="Simoes F."/>
            <person name="Abreu I."/>
            <person name="Carrasquinho I."/>
            <person name="Faro C."/>
            <person name="Guimaraes J.B."/>
            <person name="Mendonca D."/>
            <person name="Nobrega F."/>
            <person name="Rodrigues L."/>
            <person name="Saibo N.J.M."/>
            <person name="Varela M.C."/>
            <person name="Egas C."/>
            <person name="Matos J."/>
            <person name="Miguel C.M."/>
            <person name="Oliveira M.M."/>
            <person name="Ricardo C.P."/>
            <person name="Goncalves S."/>
        </authorList>
    </citation>
    <scope>NUCLEOTIDE SEQUENCE [LARGE SCALE GENOMIC DNA]</scope>
    <source>
        <strain evidence="3">cv. HL8</strain>
    </source>
</reference>